<keyword evidence="2 4" id="KW-0819">tRNA processing</keyword>
<dbReference type="Proteomes" id="UP000184248">
    <property type="component" value="Unassembled WGS sequence"/>
</dbReference>
<dbReference type="InterPro" id="IPR043165">
    <property type="entry name" value="TruD_insert_sf"/>
</dbReference>
<feature type="domain" description="TRUD" evidence="6">
    <location>
        <begin position="166"/>
        <end position="317"/>
    </location>
</feature>
<evidence type="ECO:0000259" key="6">
    <source>
        <dbReference type="PROSITE" id="PS50984"/>
    </source>
</evidence>
<comment type="function">
    <text evidence="4">Responsible for synthesis of pseudouridine from uracil-13 in transfer RNAs.</text>
</comment>
<dbReference type="OrthoDB" id="1550679at2"/>
<dbReference type="GO" id="GO:0003723">
    <property type="term" value="F:RNA binding"/>
    <property type="evidence" value="ECO:0007669"/>
    <property type="project" value="InterPro"/>
</dbReference>
<dbReference type="CDD" id="cd02575">
    <property type="entry name" value="PseudoU_synth_EcTruD"/>
    <property type="match status" value="1"/>
</dbReference>
<evidence type="ECO:0000256" key="2">
    <source>
        <dbReference type="ARBA" id="ARBA00022694"/>
    </source>
</evidence>
<dbReference type="PROSITE" id="PS50984">
    <property type="entry name" value="TRUD"/>
    <property type="match status" value="1"/>
</dbReference>
<name>A0A1M6RFI9_9GAMM</name>
<dbReference type="GO" id="GO:0160150">
    <property type="term" value="F:tRNA pseudouridine(13) synthase activity"/>
    <property type="evidence" value="ECO:0007669"/>
    <property type="project" value="UniProtKB-EC"/>
</dbReference>
<dbReference type="Pfam" id="PF01142">
    <property type="entry name" value="TruD"/>
    <property type="match status" value="2"/>
</dbReference>
<feature type="active site" description="Nucleophile" evidence="4">
    <location>
        <position position="88"/>
    </location>
</feature>
<evidence type="ECO:0000256" key="5">
    <source>
        <dbReference type="SAM" id="MobiDB-lite"/>
    </source>
</evidence>
<dbReference type="RefSeq" id="WP_064699499.1">
    <property type="nucleotide sequence ID" value="NZ_BDEO01000007.1"/>
</dbReference>
<proteinExistence type="inferred from homology"/>
<evidence type="ECO:0000256" key="1">
    <source>
        <dbReference type="ARBA" id="ARBA00007953"/>
    </source>
</evidence>
<sequence length="375" mass="41726">MTETPPVWPPHWPRVLDARFGPPRPGAYRACPEDFQVEEILGFSPEGEGEHLWLWIEKRGMTSDTVARALARACEVSPRSVGYAGLKDRVAVTRQWFSVHLPGRATPDDLPSRLAGQSLALLETRRHPRKLKRGVHRGNRFHLRLTGDVTAMPGLDERWSWLCRHGVPNYFGPQRFGPDGRNLHRAASLLARVWRKRDDPQGMLLSAARSYLFNVQLAARIEQGTWDSPLEGEAVILDGSSSQFVIERLDDELRDRAARLDIHPSGVLWGRGESVARQEALASERDPLAAHQPLCEGLVRAGARLARRPLRLRLAAPGLERDAEGAVWLSFELPPGAYATSVLRELIDHPTLNFQPSPSGDDERGAPDAPTAAVQ</sequence>
<dbReference type="GO" id="GO:0031119">
    <property type="term" value="P:tRNA pseudouridine synthesis"/>
    <property type="evidence" value="ECO:0007669"/>
    <property type="project" value="UniProtKB-UniRule"/>
</dbReference>
<dbReference type="Gene3D" id="3.30.2350.20">
    <property type="entry name" value="TruD, catalytic domain"/>
    <property type="match status" value="1"/>
</dbReference>
<dbReference type="InterPro" id="IPR050170">
    <property type="entry name" value="TruD_pseudoU_synthase"/>
</dbReference>
<protein>
    <recommendedName>
        <fullName evidence="4">tRNA pseudouridine synthase D</fullName>
        <ecNumber evidence="4">5.4.99.27</ecNumber>
    </recommendedName>
    <alternativeName>
        <fullName evidence="4">tRNA pseudouridine(13) synthase</fullName>
    </alternativeName>
    <alternativeName>
        <fullName evidence="4">tRNA pseudouridylate synthase D</fullName>
    </alternativeName>
    <alternativeName>
        <fullName evidence="4">tRNA-uridine isomerase D</fullName>
    </alternativeName>
</protein>
<keyword evidence="3 4" id="KW-0413">Isomerase</keyword>
<keyword evidence="8" id="KW-1185">Reference proteome</keyword>
<evidence type="ECO:0000313" key="8">
    <source>
        <dbReference type="Proteomes" id="UP000184248"/>
    </source>
</evidence>
<dbReference type="InterPro" id="IPR001656">
    <property type="entry name" value="PsdUridine_synth_TruD"/>
</dbReference>
<dbReference type="PANTHER" id="PTHR47811:SF1">
    <property type="entry name" value="TRNA PSEUDOURIDINE SYNTHASE D"/>
    <property type="match status" value="1"/>
</dbReference>
<evidence type="ECO:0000256" key="4">
    <source>
        <dbReference type="HAMAP-Rule" id="MF_01082"/>
    </source>
</evidence>
<dbReference type="AlphaFoldDB" id="A0A1M6RFI9"/>
<dbReference type="EC" id="5.4.99.27" evidence="4"/>
<evidence type="ECO:0000313" key="7">
    <source>
        <dbReference type="EMBL" id="SHK31156.1"/>
    </source>
</evidence>
<dbReference type="HAMAP" id="MF_01082">
    <property type="entry name" value="TruD"/>
    <property type="match status" value="1"/>
</dbReference>
<dbReference type="InterPro" id="IPR011760">
    <property type="entry name" value="PsdUridine_synth_TruD_insert"/>
</dbReference>
<evidence type="ECO:0000256" key="3">
    <source>
        <dbReference type="ARBA" id="ARBA00023235"/>
    </source>
</evidence>
<dbReference type="InterPro" id="IPR042214">
    <property type="entry name" value="TruD_catalytic"/>
</dbReference>
<dbReference type="InterPro" id="IPR020119">
    <property type="entry name" value="PsdUridine_synth_TruD_CS"/>
</dbReference>
<dbReference type="PROSITE" id="PS01268">
    <property type="entry name" value="UPF0024"/>
    <property type="match status" value="1"/>
</dbReference>
<dbReference type="SUPFAM" id="SSF55120">
    <property type="entry name" value="Pseudouridine synthase"/>
    <property type="match status" value="1"/>
</dbReference>
<gene>
    <name evidence="4" type="primary">truD</name>
    <name evidence="7" type="ORF">SAMN05192556_102304</name>
</gene>
<organism evidence="7 8">
    <name type="scientific">Halomonas caseinilytica</name>
    <dbReference type="NCBI Taxonomy" id="438744"/>
    <lineage>
        <taxon>Bacteria</taxon>
        <taxon>Pseudomonadati</taxon>
        <taxon>Pseudomonadota</taxon>
        <taxon>Gammaproteobacteria</taxon>
        <taxon>Oceanospirillales</taxon>
        <taxon>Halomonadaceae</taxon>
        <taxon>Halomonas</taxon>
    </lineage>
</organism>
<accession>A0A1M6RFI9</accession>
<dbReference type="InterPro" id="IPR020103">
    <property type="entry name" value="PsdUridine_synth_cat_dom_sf"/>
</dbReference>
<comment type="catalytic activity">
    <reaction evidence="4">
        <text>uridine(13) in tRNA = pseudouridine(13) in tRNA</text>
        <dbReference type="Rhea" id="RHEA:42540"/>
        <dbReference type="Rhea" id="RHEA-COMP:10105"/>
        <dbReference type="Rhea" id="RHEA-COMP:10106"/>
        <dbReference type="ChEBI" id="CHEBI:65314"/>
        <dbReference type="ChEBI" id="CHEBI:65315"/>
        <dbReference type="EC" id="5.4.99.27"/>
    </reaction>
</comment>
<reference evidence="8" key="1">
    <citation type="submission" date="2016-11" db="EMBL/GenBank/DDBJ databases">
        <authorList>
            <person name="Varghese N."/>
            <person name="Submissions S."/>
        </authorList>
    </citation>
    <scope>NUCLEOTIDE SEQUENCE [LARGE SCALE GENOMIC DNA]</scope>
    <source>
        <strain evidence="8">ALO Sharm</strain>
    </source>
</reference>
<dbReference type="Gene3D" id="3.30.2340.10">
    <property type="entry name" value="TruD, insertion domain"/>
    <property type="match status" value="1"/>
</dbReference>
<dbReference type="EMBL" id="FRAL01000002">
    <property type="protein sequence ID" value="SHK31156.1"/>
    <property type="molecule type" value="Genomic_DNA"/>
</dbReference>
<dbReference type="PANTHER" id="PTHR47811">
    <property type="entry name" value="TRNA PSEUDOURIDINE SYNTHASE D"/>
    <property type="match status" value="1"/>
</dbReference>
<feature type="region of interest" description="Disordered" evidence="5">
    <location>
        <begin position="350"/>
        <end position="375"/>
    </location>
</feature>
<dbReference type="GO" id="GO:0005829">
    <property type="term" value="C:cytosol"/>
    <property type="evidence" value="ECO:0007669"/>
    <property type="project" value="TreeGrafter"/>
</dbReference>
<comment type="similarity">
    <text evidence="1 4">Belongs to the pseudouridine synthase TruD family.</text>
</comment>